<sequence>MSHRTLKAVRKPLAACLLVALVAPGMAFAETAKGSTSREQALESRVAELERQVQALLSSQQQQQTQIVQTQQAVTDVRAVQAEQKPVAQVPAGKQPIQVTTITPGAAPGTTVKIGGFIKADFMATQTSDGQLADDATGRALYLPGQTPVAGAGGSGKRSDVDYNAHAKFSRFNIGIDNVSESGNKAGAMFEMDFFGNSLGNQTATNTYGVTLRHAYMYWNNWLAGQTWSNFMDAAALPEAVDFVGPTDGVVFVRQAQVRYTQGGFSVALENPETTTLTGTRNPVTGVWTNASANSDRGSLPDLTMRYGWKGDWGTFGVGGIVRQLKVDNQATGAKADKVAGGLTLGGKWVMGGNDSLHYQLTGGEGIARYIGLGVTADTAYDIARDELNPTGVLAGYVGWRHAFSPKLRTNLIYARSDYDNDGSLGPLVTKSVQSIRGNIFYTPMPKVDIGAEYMYGVREIEDGRKGDINRVQFTTKYSF</sequence>
<comment type="caution">
    <text evidence="3">The sequence shown here is derived from an EMBL/GenBank/DDBJ whole genome shotgun (WGS) entry which is preliminary data.</text>
</comment>
<dbReference type="Proteomes" id="UP000326367">
    <property type="component" value="Unassembled WGS sequence"/>
</dbReference>
<name>A0ABQ6T398_9GAMM</name>
<gene>
    <name evidence="3" type="ORF">FJU31_04605</name>
</gene>
<evidence type="ECO:0008006" key="5">
    <source>
        <dbReference type="Google" id="ProtNLM"/>
    </source>
</evidence>
<keyword evidence="2" id="KW-0732">Signal</keyword>
<evidence type="ECO:0000313" key="4">
    <source>
        <dbReference type="Proteomes" id="UP000326367"/>
    </source>
</evidence>
<dbReference type="Pfam" id="PF19577">
    <property type="entry name" value="DcaP"/>
    <property type="match status" value="1"/>
</dbReference>
<feature type="coiled-coil region" evidence="1">
    <location>
        <begin position="32"/>
        <end position="66"/>
    </location>
</feature>
<dbReference type="SUPFAM" id="SSF56935">
    <property type="entry name" value="Porins"/>
    <property type="match status" value="1"/>
</dbReference>
<dbReference type="RefSeq" id="WP_150453686.1">
    <property type="nucleotide sequence ID" value="NZ_VYKI01000004.1"/>
</dbReference>
<evidence type="ECO:0000313" key="3">
    <source>
        <dbReference type="EMBL" id="KAA9002162.1"/>
    </source>
</evidence>
<organism evidence="3 4">
    <name type="scientific">Stenotrophomonas cyclobalanopsidis</name>
    <dbReference type="NCBI Taxonomy" id="2771362"/>
    <lineage>
        <taxon>Bacteria</taxon>
        <taxon>Pseudomonadati</taxon>
        <taxon>Pseudomonadota</taxon>
        <taxon>Gammaproteobacteria</taxon>
        <taxon>Lysobacterales</taxon>
        <taxon>Lysobacteraceae</taxon>
        <taxon>Stenotrophomonas</taxon>
    </lineage>
</organism>
<reference evidence="3 4" key="1">
    <citation type="journal article" date="2020" name="Antonie Van Leeuwenhoek">
        <title>Stenotrophomonas cyclobalanopsidis sp. nov., isolated from the leaf spot disease of Cyclobalanopsis patelliformis.</title>
        <authorList>
            <person name="Bian D.R."/>
            <person name="Xue H."/>
            <person name="Piao C.G."/>
            <person name="Li Y."/>
        </authorList>
    </citation>
    <scope>NUCLEOTIDE SEQUENCE [LARGE SCALE GENOMIC DNA]</scope>
    <source>
        <strain evidence="3 4">TPQG1-4</strain>
    </source>
</reference>
<keyword evidence="1" id="KW-0175">Coiled coil</keyword>
<dbReference type="EMBL" id="VYKI01000004">
    <property type="protein sequence ID" value="KAA9002162.1"/>
    <property type="molecule type" value="Genomic_DNA"/>
</dbReference>
<feature type="signal peptide" evidence="2">
    <location>
        <begin position="1"/>
        <end position="29"/>
    </location>
</feature>
<feature type="chain" id="PRO_5046260177" description="Porin" evidence="2">
    <location>
        <begin position="30"/>
        <end position="480"/>
    </location>
</feature>
<dbReference type="InterPro" id="IPR045748">
    <property type="entry name" value="DcaP"/>
</dbReference>
<evidence type="ECO:0000256" key="2">
    <source>
        <dbReference type="SAM" id="SignalP"/>
    </source>
</evidence>
<keyword evidence="4" id="KW-1185">Reference proteome</keyword>
<accession>A0ABQ6T398</accession>
<protein>
    <recommendedName>
        <fullName evidence="5">Porin</fullName>
    </recommendedName>
</protein>
<evidence type="ECO:0000256" key="1">
    <source>
        <dbReference type="SAM" id="Coils"/>
    </source>
</evidence>
<proteinExistence type="predicted"/>